<comment type="caution">
    <text evidence="6">Lacks conserved residue(s) required for the propagation of feature annotation.</text>
</comment>
<sequence length="189" mass="22056">MKMIPKRPCSNASKRFRCNGVLEGVRICRQGYPNRLPFDEFINRYKLLSSGGQFEADSEGASQLCRILKLDPARAQIGTTKVFCKVGVISQLESRRRAQLSAIVCGIQATIRWYNEQLRFSEKLKERNATLTIQRNVRTYVELSTWKWYRLYGHIKEMIPMNKDRERLEELENENEQLLHVGNFVILKA</sequence>
<dbReference type="PANTHER" id="PTHR13140">
    <property type="entry name" value="MYOSIN"/>
    <property type="match status" value="1"/>
</dbReference>
<dbReference type="GO" id="GO:0007015">
    <property type="term" value="P:actin filament organization"/>
    <property type="evidence" value="ECO:0007669"/>
    <property type="project" value="TreeGrafter"/>
</dbReference>
<reference evidence="8 9" key="2">
    <citation type="submission" date="2018-11" db="EMBL/GenBank/DDBJ databases">
        <authorList>
            <consortium name="Pathogen Informatics"/>
        </authorList>
    </citation>
    <scope>NUCLEOTIDE SEQUENCE [LARGE SCALE GENOMIC DNA]</scope>
</reference>
<dbReference type="AlphaFoldDB" id="A0A0M3J740"/>
<keyword evidence="2" id="KW-0547">Nucleotide-binding</keyword>
<dbReference type="GO" id="GO:0051015">
    <property type="term" value="F:actin filament binding"/>
    <property type="evidence" value="ECO:0007669"/>
    <property type="project" value="TreeGrafter"/>
</dbReference>
<evidence type="ECO:0000313" key="8">
    <source>
        <dbReference type="EMBL" id="VDK21361.1"/>
    </source>
</evidence>
<dbReference type="PROSITE" id="PS51456">
    <property type="entry name" value="MYOSIN_MOTOR"/>
    <property type="match status" value="1"/>
</dbReference>
<gene>
    <name evidence="8" type="ORF">ASIM_LOCUS3221</name>
</gene>
<comment type="similarity">
    <text evidence="1 6">Belongs to the TRAFAC class myosin-kinesin ATPase superfamily. Myosin family.</text>
</comment>
<evidence type="ECO:0000256" key="4">
    <source>
        <dbReference type="ARBA" id="ARBA00023054"/>
    </source>
</evidence>
<evidence type="ECO:0000313" key="10">
    <source>
        <dbReference type="WBParaSite" id="ASIM_0000338201-mRNA-1"/>
    </source>
</evidence>
<feature type="domain" description="Myosin motor" evidence="7">
    <location>
        <begin position="1"/>
        <end position="97"/>
    </location>
</feature>
<name>A0A0M3J740_ANISI</name>
<proteinExistence type="inferred from homology"/>
<keyword evidence="3" id="KW-0067">ATP-binding</keyword>
<evidence type="ECO:0000313" key="9">
    <source>
        <dbReference type="Proteomes" id="UP000267096"/>
    </source>
</evidence>
<accession>A0A0M3J740</accession>
<evidence type="ECO:0000259" key="7">
    <source>
        <dbReference type="PROSITE" id="PS51456"/>
    </source>
</evidence>
<dbReference type="OrthoDB" id="312459at2759"/>
<dbReference type="GO" id="GO:0016459">
    <property type="term" value="C:myosin complex"/>
    <property type="evidence" value="ECO:0007669"/>
    <property type="project" value="UniProtKB-KW"/>
</dbReference>
<dbReference type="InterPro" id="IPR027417">
    <property type="entry name" value="P-loop_NTPase"/>
</dbReference>
<organism evidence="10">
    <name type="scientific">Anisakis simplex</name>
    <name type="common">Herring worm</name>
    <dbReference type="NCBI Taxonomy" id="6269"/>
    <lineage>
        <taxon>Eukaryota</taxon>
        <taxon>Metazoa</taxon>
        <taxon>Ecdysozoa</taxon>
        <taxon>Nematoda</taxon>
        <taxon>Chromadorea</taxon>
        <taxon>Rhabditida</taxon>
        <taxon>Spirurina</taxon>
        <taxon>Ascaridomorpha</taxon>
        <taxon>Ascaridoidea</taxon>
        <taxon>Anisakidae</taxon>
        <taxon>Anisakis</taxon>
        <taxon>Anisakis simplex complex</taxon>
    </lineage>
</organism>
<dbReference type="PANTHER" id="PTHR13140:SF857">
    <property type="entry name" value="MYOSIN-11"/>
    <property type="match status" value="1"/>
</dbReference>
<dbReference type="GO" id="GO:0005737">
    <property type="term" value="C:cytoplasm"/>
    <property type="evidence" value="ECO:0007669"/>
    <property type="project" value="TreeGrafter"/>
</dbReference>
<evidence type="ECO:0000256" key="6">
    <source>
        <dbReference type="PROSITE-ProRule" id="PRU00782"/>
    </source>
</evidence>
<dbReference type="WBParaSite" id="ASIM_0000338201-mRNA-1">
    <property type="protein sequence ID" value="ASIM_0000338201-mRNA-1"/>
    <property type="gene ID" value="ASIM_0000338201"/>
</dbReference>
<dbReference type="InterPro" id="IPR001609">
    <property type="entry name" value="Myosin_head_motor_dom-like"/>
</dbReference>
<keyword evidence="4" id="KW-0175">Coiled coil</keyword>
<keyword evidence="6" id="KW-0518">Myosin</keyword>
<keyword evidence="5 6" id="KW-0009">Actin-binding</keyword>
<keyword evidence="9" id="KW-1185">Reference proteome</keyword>
<dbReference type="Pfam" id="PF00063">
    <property type="entry name" value="Myosin_head"/>
    <property type="match status" value="1"/>
</dbReference>
<dbReference type="SUPFAM" id="SSF52540">
    <property type="entry name" value="P-loop containing nucleoside triphosphate hydrolases"/>
    <property type="match status" value="1"/>
</dbReference>
<dbReference type="GO" id="GO:0000146">
    <property type="term" value="F:microfilament motor activity"/>
    <property type="evidence" value="ECO:0007669"/>
    <property type="project" value="TreeGrafter"/>
</dbReference>
<dbReference type="GO" id="GO:0016020">
    <property type="term" value="C:membrane"/>
    <property type="evidence" value="ECO:0007669"/>
    <property type="project" value="TreeGrafter"/>
</dbReference>
<dbReference type="Gene3D" id="4.10.270.10">
    <property type="entry name" value="Myosin, subunit A"/>
    <property type="match status" value="1"/>
</dbReference>
<dbReference type="Gene3D" id="6.20.240.20">
    <property type="match status" value="1"/>
</dbReference>
<evidence type="ECO:0000256" key="1">
    <source>
        <dbReference type="ARBA" id="ARBA00008314"/>
    </source>
</evidence>
<dbReference type="GO" id="GO:0005524">
    <property type="term" value="F:ATP binding"/>
    <property type="evidence" value="ECO:0007669"/>
    <property type="project" value="UniProtKB-KW"/>
</dbReference>
<evidence type="ECO:0000256" key="3">
    <source>
        <dbReference type="ARBA" id="ARBA00022840"/>
    </source>
</evidence>
<protein>
    <submittedName>
        <fullName evidence="10">Myosin motor domain-containing protein</fullName>
    </submittedName>
</protein>
<evidence type="ECO:0000256" key="2">
    <source>
        <dbReference type="ARBA" id="ARBA00022741"/>
    </source>
</evidence>
<evidence type="ECO:0000256" key="5">
    <source>
        <dbReference type="ARBA" id="ARBA00023203"/>
    </source>
</evidence>
<dbReference type="EMBL" id="UYRR01004833">
    <property type="protein sequence ID" value="VDK21361.1"/>
    <property type="molecule type" value="Genomic_DNA"/>
</dbReference>
<reference evidence="10" key="1">
    <citation type="submission" date="2017-02" db="UniProtKB">
        <authorList>
            <consortium name="WormBaseParasite"/>
        </authorList>
    </citation>
    <scope>IDENTIFICATION</scope>
</reference>
<keyword evidence="6" id="KW-0505">Motor protein</keyword>
<dbReference type="Proteomes" id="UP000267096">
    <property type="component" value="Unassembled WGS sequence"/>
</dbReference>